<keyword evidence="2 7" id="KW-0813">Transport</keyword>
<evidence type="ECO:0000313" key="9">
    <source>
        <dbReference type="EMBL" id="RGE59496.1"/>
    </source>
</evidence>
<reference evidence="9 10" key="1">
    <citation type="submission" date="2018-08" db="EMBL/GenBank/DDBJ databases">
        <title>A genome reference for cultivated species of the human gut microbiota.</title>
        <authorList>
            <person name="Zou Y."/>
            <person name="Xue W."/>
            <person name="Luo G."/>
        </authorList>
    </citation>
    <scope>NUCLEOTIDE SEQUENCE [LARGE SCALE GENOMIC DNA]</scope>
    <source>
        <strain evidence="9 10">AF26-4BH</strain>
    </source>
</reference>
<dbReference type="GO" id="GO:0005886">
    <property type="term" value="C:plasma membrane"/>
    <property type="evidence" value="ECO:0007669"/>
    <property type="project" value="UniProtKB-SubCell"/>
</dbReference>
<feature type="transmembrane region" description="Helical" evidence="7">
    <location>
        <begin position="229"/>
        <end position="249"/>
    </location>
</feature>
<feature type="transmembrane region" description="Helical" evidence="7">
    <location>
        <begin position="90"/>
        <end position="111"/>
    </location>
</feature>
<evidence type="ECO:0000256" key="1">
    <source>
        <dbReference type="ARBA" id="ARBA00004651"/>
    </source>
</evidence>
<dbReference type="GO" id="GO:0055085">
    <property type="term" value="P:transmembrane transport"/>
    <property type="evidence" value="ECO:0007669"/>
    <property type="project" value="InterPro"/>
</dbReference>
<dbReference type="PANTHER" id="PTHR43227:SF11">
    <property type="entry name" value="BLL4140 PROTEIN"/>
    <property type="match status" value="1"/>
</dbReference>
<dbReference type="InterPro" id="IPR050809">
    <property type="entry name" value="UgpAE/MalFG_permease"/>
</dbReference>
<dbReference type="Gene3D" id="1.10.3720.10">
    <property type="entry name" value="MetI-like"/>
    <property type="match status" value="1"/>
</dbReference>
<feature type="transmembrane region" description="Helical" evidence="7">
    <location>
        <begin position="283"/>
        <end position="304"/>
    </location>
</feature>
<dbReference type="EMBL" id="QVLU01000060">
    <property type="protein sequence ID" value="RGE59496.1"/>
    <property type="molecule type" value="Genomic_DNA"/>
</dbReference>
<dbReference type="PANTHER" id="PTHR43227">
    <property type="entry name" value="BLL4140 PROTEIN"/>
    <property type="match status" value="1"/>
</dbReference>
<evidence type="ECO:0000256" key="5">
    <source>
        <dbReference type="ARBA" id="ARBA00022989"/>
    </source>
</evidence>
<feature type="transmembrane region" description="Helical" evidence="7">
    <location>
        <begin position="21"/>
        <end position="40"/>
    </location>
</feature>
<comment type="subcellular location">
    <subcellularLocation>
        <location evidence="1 7">Cell membrane</location>
        <topology evidence="1 7">Multi-pass membrane protein</topology>
    </subcellularLocation>
</comment>
<comment type="similarity">
    <text evidence="7">Belongs to the binding-protein-dependent transport system permease family.</text>
</comment>
<name>A0A3E3I3L4_9FIRM</name>
<gene>
    <name evidence="9" type="ORF">DWY69_30385</name>
</gene>
<protein>
    <submittedName>
        <fullName evidence="9">Sugar ABC transporter permease</fullName>
    </submittedName>
</protein>
<dbReference type="OrthoDB" id="9785836at2"/>
<organism evidence="9 10">
    <name type="scientific">Eisenbergiella massiliensis</name>
    <dbReference type="NCBI Taxonomy" id="1720294"/>
    <lineage>
        <taxon>Bacteria</taxon>
        <taxon>Bacillati</taxon>
        <taxon>Bacillota</taxon>
        <taxon>Clostridia</taxon>
        <taxon>Lachnospirales</taxon>
        <taxon>Lachnospiraceae</taxon>
        <taxon>Eisenbergiella</taxon>
    </lineage>
</organism>
<accession>A0A3E3I3L4</accession>
<dbReference type="InterPro" id="IPR035906">
    <property type="entry name" value="MetI-like_sf"/>
</dbReference>
<keyword evidence="6 7" id="KW-0472">Membrane</keyword>
<evidence type="ECO:0000256" key="4">
    <source>
        <dbReference type="ARBA" id="ARBA00022692"/>
    </source>
</evidence>
<dbReference type="CDD" id="cd06261">
    <property type="entry name" value="TM_PBP2"/>
    <property type="match status" value="1"/>
</dbReference>
<feature type="transmembrane region" description="Helical" evidence="7">
    <location>
        <begin position="123"/>
        <end position="146"/>
    </location>
</feature>
<dbReference type="InterPro" id="IPR000515">
    <property type="entry name" value="MetI-like"/>
</dbReference>
<evidence type="ECO:0000256" key="6">
    <source>
        <dbReference type="ARBA" id="ARBA00023136"/>
    </source>
</evidence>
<dbReference type="RefSeq" id="WP_021637849.1">
    <property type="nucleotide sequence ID" value="NZ_CANNOQ010000297.1"/>
</dbReference>
<feature type="domain" description="ABC transmembrane type-1" evidence="8">
    <location>
        <begin position="86"/>
        <end position="304"/>
    </location>
</feature>
<comment type="caution">
    <text evidence="9">The sequence shown here is derived from an EMBL/GenBank/DDBJ whole genome shotgun (WGS) entry which is preliminary data.</text>
</comment>
<keyword evidence="3" id="KW-1003">Cell membrane</keyword>
<evidence type="ECO:0000256" key="3">
    <source>
        <dbReference type="ARBA" id="ARBA00022475"/>
    </source>
</evidence>
<evidence type="ECO:0000256" key="2">
    <source>
        <dbReference type="ARBA" id="ARBA00022448"/>
    </source>
</evidence>
<sequence length="314" mass="35422">MSEGKKNKVKAGSKKGLVKNLWSYRELYLMMVPGILYLLINNYMPIGGLSLAFKKYDYSKGIAGSPWNGLSNFKFLFGTKDAALIIRNTLGYNFVFILLGTVFAIAVAIILNEIRANLPKKVYQIFILIPYLVSMVVVSYIAFAFLSTDNGFINNSILHKKINWYMTPKYWPYILIFVNLWKSFGYNSIIYYATVIGIDSALYEAAVVDGANRWQRIWNVTLPGLRPTIITLTLLSVGRIFYSDFGLFYQVPMNSGMLYDVTTTIDVYVYKGLILLNDVGRSAAAGFFQSICGFILVLTANLIVSKIDKENALF</sequence>
<dbReference type="Proteomes" id="UP000261166">
    <property type="component" value="Unassembled WGS sequence"/>
</dbReference>
<dbReference type="SUPFAM" id="SSF161098">
    <property type="entry name" value="MetI-like"/>
    <property type="match status" value="1"/>
</dbReference>
<dbReference type="Pfam" id="PF00528">
    <property type="entry name" value="BPD_transp_1"/>
    <property type="match status" value="1"/>
</dbReference>
<dbReference type="PROSITE" id="PS50928">
    <property type="entry name" value="ABC_TM1"/>
    <property type="match status" value="1"/>
</dbReference>
<evidence type="ECO:0000313" key="10">
    <source>
        <dbReference type="Proteomes" id="UP000261166"/>
    </source>
</evidence>
<keyword evidence="4 7" id="KW-0812">Transmembrane</keyword>
<proteinExistence type="inferred from homology"/>
<dbReference type="AlphaFoldDB" id="A0A3E3I3L4"/>
<evidence type="ECO:0000256" key="7">
    <source>
        <dbReference type="RuleBase" id="RU363032"/>
    </source>
</evidence>
<evidence type="ECO:0000259" key="8">
    <source>
        <dbReference type="PROSITE" id="PS50928"/>
    </source>
</evidence>
<keyword evidence="5 7" id="KW-1133">Transmembrane helix</keyword>